<keyword evidence="2" id="KW-0285">Flavoprotein</keyword>
<dbReference type="SUPFAM" id="SSF50475">
    <property type="entry name" value="FMN-binding split barrel"/>
    <property type="match status" value="1"/>
</dbReference>
<dbReference type="Proteomes" id="UP001153069">
    <property type="component" value="Unassembled WGS sequence"/>
</dbReference>
<dbReference type="PANTHER" id="PTHR33798:SF5">
    <property type="entry name" value="FLAVIN REDUCTASE LIKE DOMAIN-CONTAINING PROTEIN"/>
    <property type="match status" value="1"/>
</dbReference>
<comment type="similarity">
    <text evidence="4">Belongs to the flavoredoxin family.</text>
</comment>
<accession>A0A9N8EYW2</accession>
<name>A0A9N8EYW2_9STRA</name>
<feature type="region of interest" description="Disordered" evidence="5">
    <location>
        <begin position="29"/>
        <end position="65"/>
    </location>
</feature>
<evidence type="ECO:0000259" key="6">
    <source>
        <dbReference type="SMART" id="SM00903"/>
    </source>
</evidence>
<dbReference type="Gene3D" id="2.30.110.10">
    <property type="entry name" value="Electron Transport, Fmn-binding Protein, Chain A"/>
    <property type="match status" value="1"/>
</dbReference>
<protein>
    <submittedName>
        <fullName evidence="7">Flavin_Reduct</fullName>
    </submittedName>
</protein>
<dbReference type="Pfam" id="PF01613">
    <property type="entry name" value="Flavin_Reduct"/>
    <property type="match status" value="1"/>
</dbReference>
<feature type="compositionally biased region" description="Low complexity" evidence="5">
    <location>
        <begin position="32"/>
        <end position="46"/>
    </location>
</feature>
<gene>
    <name evidence="7" type="ORF">SEMRO_2563_G331350.1</name>
</gene>
<evidence type="ECO:0000313" key="8">
    <source>
        <dbReference type="Proteomes" id="UP001153069"/>
    </source>
</evidence>
<organism evidence="7 8">
    <name type="scientific">Seminavis robusta</name>
    <dbReference type="NCBI Taxonomy" id="568900"/>
    <lineage>
        <taxon>Eukaryota</taxon>
        <taxon>Sar</taxon>
        <taxon>Stramenopiles</taxon>
        <taxon>Ochrophyta</taxon>
        <taxon>Bacillariophyta</taxon>
        <taxon>Bacillariophyceae</taxon>
        <taxon>Bacillariophycidae</taxon>
        <taxon>Naviculales</taxon>
        <taxon>Naviculaceae</taxon>
        <taxon>Seminavis</taxon>
    </lineage>
</organism>
<dbReference type="InterPro" id="IPR002563">
    <property type="entry name" value="Flavin_Rdtase-like_dom"/>
</dbReference>
<evidence type="ECO:0000256" key="4">
    <source>
        <dbReference type="ARBA" id="ARBA00038054"/>
    </source>
</evidence>
<dbReference type="EMBL" id="CAICTM010002561">
    <property type="protein sequence ID" value="CAB9529622.1"/>
    <property type="molecule type" value="Genomic_DNA"/>
</dbReference>
<sequence length="284" mass="30994">MEGRPRWADLAAAGAVGFAVGLLVMSKRRPATSTTKNSKKITTSTTPYNRFDNRPSYTPGQTPPPPTLFFGKHKKIYNPETLTSCYNLVISSVTPRPIALVSSHNPDTNVDNVAPFSYFGAVAHDPPMLAIGFCRKGGQQKDSLVNILRQKQCCVNIMSEWYLDAANHSCGMFPPDVDEFDMAGLTKVYDCQVVQTVPRVGQAAVSFECVLEHVHPVTKSSDAATTEIVLVKVVRIHVDESVLVPNNNDDKPAVDTTKLRPIGRLGGNIYTSLGDLVDIPRPKV</sequence>
<dbReference type="SMART" id="SM00903">
    <property type="entry name" value="Flavin_Reduct"/>
    <property type="match status" value="1"/>
</dbReference>
<keyword evidence="8" id="KW-1185">Reference proteome</keyword>
<comment type="cofactor">
    <cofactor evidence="1">
        <name>FMN</name>
        <dbReference type="ChEBI" id="CHEBI:58210"/>
    </cofactor>
</comment>
<evidence type="ECO:0000313" key="7">
    <source>
        <dbReference type="EMBL" id="CAB9529622.1"/>
    </source>
</evidence>
<comment type="caution">
    <text evidence="7">The sequence shown here is derived from an EMBL/GenBank/DDBJ whole genome shotgun (WGS) entry which is preliminary data.</text>
</comment>
<evidence type="ECO:0000256" key="3">
    <source>
        <dbReference type="ARBA" id="ARBA00022643"/>
    </source>
</evidence>
<dbReference type="AlphaFoldDB" id="A0A9N8EYW2"/>
<dbReference type="PANTHER" id="PTHR33798">
    <property type="entry name" value="FLAVOPROTEIN OXYGENASE"/>
    <property type="match status" value="1"/>
</dbReference>
<evidence type="ECO:0000256" key="5">
    <source>
        <dbReference type="SAM" id="MobiDB-lite"/>
    </source>
</evidence>
<dbReference type="InterPro" id="IPR012349">
    <property type="entry name" value="Split_barrel_FMN-bd"/>
</dbReference>
<evidence type="ECO:0000256" key="2">
    <source>
        <dbReference type="ARBA" id="ARBA00022630"/>
    </source>
</evidence>
<proteinExistence type="inferred from homology"/>
<dbReference type="OrthoDB" id="298012at2759"/>
<feature type="domain" description="Flavin reductase like" evidence="6">
    <location>
        <begin position="91"/>
        <end position="248"/>
    </location>
</feature>
<keyword evidence="3" id="KW-0288">FMN</keyword>
<dbReference type="GO" id="GO:0010181">
    <property type="term" value="F:FMN binding"/>
    <property type="evidence" value="ECO:0007669"/>
    <property type="project" value="InterPro"/>
</dbReference>
<reference evidence="7" key="1">
    <citation type="submission" date="2020-06" db="EMBL/GenBank/DDBJ databases">
        <authorList>
            <consortium name="Plant Systems Biology data submission"/>
        </authorList>
    </citation>
    <scope>NUCLEOTIDE SEQUENCE</scope>
    <source>
        <strain evidence="7">D6</strain>
    </source>
</reference>
<evidence type="ECO:0000256" key="1">
    <source>
        <dbReference type="ARBA" id="ARBA00001917"/>
    </source>
</evidence>